<sequence length="197" mass="22934">MSKKQPRNTKGKIISAAWKLFYEQGYDDTTIDEIIAESATSKGSFYHYFEGKDALLGSLSFLFDEKYMELEAQLSGFATRYEQLIYLNQELFSMIENSISLDLLARLLSTQLITKGEKHLLDRNRYYYKLLRRIIREGQDGGEFRTDLSVNEMVKLYAIAERALLYDWCICNGEYSLKTYGSTAMPIYLSQIRIRDI</sequence>
<evidence type="ECO:0000256" key="1">
    <source>
        <dbReference type="ARBA" id="ARBA00022491"/>
    </source>
</evidence>
<feature type="DNA-binding region" description="H-T-H motif" evidence="5">
    <location>
        <begin position="30"/>
        <end position="49"/>
    </location>
</feature>
<dbReference type="GO" id="GO:0000976">
    <property type="term" value="F:transcription cis-regulatory region binding"/>
    <property type="evidence" value="ECO:0007669"/>
    <property type="project" value="TreeGrafter"/>
</dbReference>
<evidence type="ECO:0000313" key="8">
    <source>
        <dbReference type="Proteomes" id="UP000431304"/>
    </source>
</evidence>
<dbReference type="InterPro" id="IPR036271">
    <property type="entry name" value="Tet_transcr_reg_TetR-rel_C_sf"/>
</dbReference>
<evidence type="ECO:0000256" key="4">
    <source>
        <dbReference type="ARBA" id="ARBA00023163"/>
    </source>
</evidence>
<comment type="caution">
    <text evidence="7">The sequence shown here is derived from an EMBL/GenBank/DDBJ whole genome shotgun (WGS) entry which is preliminary data.</text>
</comment>
<reference evidence="7 8" key="1">
    <citation type="journal article" date="2019" name="Nat. Med.">
        <title>A library of human gut bacterial isolates paired with longitudinal multiomics data enables mechanistic microbiome research.</title>
        <authorList>
            <person name="Poyet M."/>
            <person name="Groussin M."/>
            <person name="Gibbons S.M."/>
            <person name="Avila-Pacheco J."/>
            <person name="Jiang X."/>
            <person name="Kearney S.M."/>
            <person name="Perrotta A.R."/>
            <person name="Berdy B."/>
            <person name="Zhao S."/>
            <person name="Lieberman T.D."/>
            <person name="Swanson P.K."/>
            <person name="Smith M."/>
            <person name="Roesemann S."/>
            <person name="Alexander J.E."/>
            <person name="Rich S.A."/>
            <person name="Livny J."/>
            <person name="Vlamakis H."/>
            <person name="Clish C."/>
            <person name="Bullock K."/>
            <person name="Deik A."/>
            <person name="Scott J."/>
            <person name="Pierce K.A."/>
            <person name="Xavier R.J."/>
            <person name="Alm E.J."/>
        </authorList>
    </citation>
    <scope>NUCLEOTIDE SEQUENCE [LARGE SCALE GENOMIC DNA]</scope>
    <source>
        <strain evidence="7 8">BIOML-A3</strain>
    </source>
</reference>
<dbReference type="Pfam" id="PF00440">
    <property type="entry name" value="TetR_N"/>
    <property type="match status" value="1"/>
</dbReference>
<gene>
    <name evidence="7" type="ORF">GKE72_05330</name>
</gene>
<evidence type="ECO:0000256" key="2">
    <source>
        <dbReference type="ARBA" id="ARBA00023015"/>
    </source>
</evidence>
<dbReference type="PANTHER" id="PTHR30055:SF175">
    <property type="entry name" value="HTH-TYPE TRANSCRIPTIONAL REPRESSOR KSTR2"/>
    <property type="match status" value="1"/>
</dbReference>
<evidence type="ECO:0000313" key="7">
    <source>
        <dbReference type="EMBL" id="MSD15499.1"/>
    </source>
</evidence>
<dbReference type="GO" id="GO:0003700">
    <property type="term" value="F:DNA-binding transcription factor activity"/>
    <property type="evidence" value="ECO:0007669"/>
    <property type="project" value="TreeGrafter"/>
</dbReference>
<protein>
    <submittedName>
        <fullName evidence="7">TetR family transcriptional regulator</fullName>
    </submittedName>
</protein>
<dbReference type="RefSeq" id="WP_021738033.1">
    <property type="nucleotide sequence ID" value="NZ_CABKSU010000021.1"/>
</dbReference>
<dbReference type="PROSITE" id="PS50977">
    <property type="entry name" value="HTH_TETR_2"/>
    <property type="match status" value="1"/>
</dbReference>
<accession>A0A844DYZ5</accession>
<organism evidence="7 8">
    <name type="scientific">Eubacterium ramulus</name>
    <dbReference type="NCBI Taxonomy" id="39490"/>
    <lineage>
        <taxon>Bacteria</taxon>
        <taxon>Bacillati</taxon>
        <taxon>Bacillota</taxon>
        <taxon>Clostridia</taxon>
        <taxon>Eubacteriales</taxon>
        <taxon>Eubacteriaceae</taxon>
        <taxon>Eubacterium</taxon>
    </lineage>
</organism>
<evidence type="ECO:0000256" key="5">
    <source>
        <dbReference type="PROSITE-ProRule" id="PRU00335"/>
    </source>
</evidence>
<proteinExistence type="predicted"/>
<dbReference type="Gene3D" id="1.10.357.10">
    <property type="entry name" value="Tetracycline Repressor, domain 2"/>
    <property type="match status" value="1"/>
</dbReference>
<evidence type="ECO:0000256" key="3">
    <source>
        <dbReference type="ARBA" id="ARBA00023125"/>
    </source>
</evidence>
<dbReference type="EMBL" id="WKRA01000006">
    <property type="protein sequence ID" value="MSD15499.1"/>
    <property type="molecule type" value="Genomic_DNA"/>
</dbReference>
<dbReference type="PRINTS" id="PR00455">
    <property type="entry name" value="HTHTETR"/>
</dbReference>
<dbReference type="InterPro" id="IPR050109">
    <property type="entry name" value="HTH-type_TetR-like_transc_reg"/>
</dbReference>
<keyword evidence="2" id="KW-0805">Transcription regulation</keyword>
<dbReference type="InterPro" id="IPR009057">
    <property type="entry name" value="Homeodomain-like_sf"/>
</dbReference>
<keyword evidence="1" id="KW-0678">Repressor</keyword>
<dbReference type="SUPFAM" id="SSF46689">
    <property type="entry name" value="Homeodomain-like"/>
    <property type="match status" value="1"/>
</dbReference>
<dbReference type="SUPFAM" id="SSF48498">
    <property type="entry name" value="Tetracyclin repressor-like, C-terminal domain"/>
    <property type="match status" value="1"/>
</dbReference>
<dbReference type="AlphaFoldDB" id="A0A844DYZ5"/>
<name>A0A844DYZ5_EUBRA</name>
<dbReference type="PANTHER" id="PTHR30055">
    <property type="entry name" value="HTH-TYPE TRANSCRIPTIONAL REGULATOR RUTR"/>
    <property type="match status" value="1"/>
</dbReference>
<feature type="domain" description="HTH tetR-type" evidence="6">
    <location>
        <begin position="7"/>
        <end position="67"/>
    </location>
</feature>
<dbReference type="InterPro" id="IPR001647">
    <property type="entry name" value="HTH_TetR"/>
</dbReference>
<dbReference type="GeneID" id="42785590"/>
<evidence type="ECO:0000259" key="6">
    <source>
        <dbReference type="PROSITE" id="PS50977"/>
    </source>
</evidence>
<keyword evidence="3 5" id="KW-0238">DNA-binding</keyword>
<dbReference type="Proteomes" id="UP000431304">
    <property type="component" value="Unassembled WGS sequence"/>
</dbReference>
<keyword evidence="4" id="KW-0804">Transcription</keyword>